<dbReference type="AlphaFoldDB" id="A0A1W9KNN8"/>
<proteinExistence type="predicted"/>
<evidence type="ECO:0000256" key="5">
    <source>
        <dbReference type="ARBA" id="ARBA00023136"/>
    </source>
</evidence>
<dbReference type="Pfam" id="PF01810">
    <property type="entry name" value="LysE"/>
    <property type="match status" value="1"/>
</dbReference>
<evidence type="ECO:0000313" key="7">
    <source>
        <dbReference type="EMBL" id="OQW85772.1"/>
    </source>
</evidence>
<feature type="transmembrane region" description="Helical" evidence="6">
    <location>
        <begin position="6"/>
        <end position="29"/>
    </location>
</feature>
<dbReference type="Proteomes" id="UP000192505">
    <property type="component" value="Unassembled WGS sequence"/>
</dbReference>
<dbReference type="EMBL" id="MTEI01000037">
    <property type="protein sequence ID" value="OQW85772.1"/>
    <property type="molecule type" value="Genomic_DNA"/>
</dbReference>
<accession>A0A1W9KNN8</accession>
<keyword evidence="2" id="KW-1003">Cell membrane</keyword>
<comment type="caution">
    <text evidence="7">The sequence shown here is derived from an EMBL/GenBank/DDBJ whole genome shotgun (WGS) entry which is preliminary data.</text>
</comment>
<protein>
    <recommendedName>
        <fullName evidence="9">Lysine transporter LysE</fullName>
    </recommendedName>
</protein>
<dbReference type="InterPro" id="IPR001123">
    <property type="entry name" value="LeuE-type"/>
</dbReference>
<keyword evidence="4 6" id="KW-1133">Transmembrane helix</keyword>
<comment type="subcellular location">
    <subcellularLocation>
        <location evidence="1">Cell membrane</location>
        <topology evidence="1">Multi-pass membrane protein</topology>
    </subcellularLocation>
</comment>
<keyword evidence="5 6" id="KW-0472">Membrane</keyword>
<evidence type="ECO:0000256" key="3">
    <source>
        <dbReference type="ARBA" id="ARBA00022692"/>
    </source>
</evidence>
<feature type="transmembrane region" description="Helical" evidence="6">
    <location>
        <begin position="71"/>
        <end position="91"/>
    </location>
</feature>
<dbReference type="PIRSF" id="PIRSF006324">
    <property type="entry name" value="LeuE"/>
    <property type="match status" value="1"/>
</dbReference>
<name>A0A1W9KNN8_9BURK</name>
<sequence length="240" mass="24875">MGISHLSLFIVAGIVLNLTPGPDVLYILSQAAKGGARAGSAAALGILAGCFIHILAAALGLSALIAASSAAFTVLKWLGAAYLVYVGWGMLRSAKGPNLIAASPLPIRATGTGLGVFPGLGVLPKSLKTIFANGFWTNVLNPKVALFFLAFVPQFITPDATHKTLAFLALGLVFNLNSLWINLGYGWLGATVAAAVGRQQSPFWAGVLERVHWLERLAGAAFIAFGLKLALTDNPAEASP</sequence>
<reference evidence="7 8" key="1">
    <citation type="submission" date="2017-01" db="EMBL/GenBank/DDBJ databases">
        <title>Novel large sulfur bacteria in the metagenomes of groundwater-fed chemosynthetic microbial mats in the Lake Huron basin.</title>
        <authorList>
            <person name="Sharrar A.M."/>
            <person name="Flood B.E."/>
            <person name="Bailey J.V."/>
            <person name="Jones D.S."/>
            <person name="Biddanda B."/>
            <person name="Ruberg S.A."/>
            <person name="Marcus D.N."/>
            <person name="Dick G.J."/>
        </authorList>
    </citation>
    <scope>NUCLEOTIDE SEQUENCE [LARGE SCALE GENOMIC DNA]</scope>
    <source>
        <strain evidence="7">A7</strain>
    </source>
</reference>
<evidence type="ECO:0008006" key="9">
    <source>
        <dbReference type="Google" id="ProtNLM"/>
    </source>
</evidence>
<feature type="transmembrane region" description="Helical" evidence="6">
    <location>
        <begin position="41"/>
        <end position="65"/>
    </location>
</feature>
<evidence type="ECO:0000256" key="6">
    <source>
        <dbReference type="SAM" id="Phobius"/>
    </source>
</evidence>
<evidence type="ECO:0000256" key="1">
    <source>
        <dbReference type="ARBA" id="ARBA00004651"/>
    </source>
</evidence>
<evidence type="ECO:0000256" key="4">
    <source>
        <dbReference type="ARBA" id="ARBA00022989"/>
    </source>
</evidence>
<organism evidence="7 8">
    <name type="scientific">Rhodoferax ferrireducens</name>
    <dbReference type="NCBI Taxonomy" id="192843"/>
    <lineage>
        <taxon>Bacteria</taxon>
        <taxon>Pseudomonadati</taxon>
        <taxon>Pseudomonadota</taxon>
        <taxon>Betaproteobacteria</taxon>
        <taxon>Burkholderiales</taxon>
        <taxon>Comamonadaceae</taxon>
        <taxon>Rhodoferax</taxon>
    </lineage>
</organism>
<keyword evidence="3 6" id="KW-0812">Transmembrane</keyword>
<dbReference type="GO" id="GO:0005886">
    <property type="term" value="C:plasma membrane"/>
    <property type="evidence" value="ECO:0007669"/>
    <property type="project" value="UniProtKB-SubCell"/>
</dbReference>
<evidence type="ECO:0000256" key="2">
    <source>
        <dbReference type="ARBA" id="ARBA00022475"/>
    </source>
</evidence>
<dbReference type="PANTHER" id="PTHR30086">
    <property type="entry name" value="ARGININE EXPORTER PROTEIN ARGO"/>
    <property type="match status" value="1"/>
</dbReference>
<dbReference type="PANTHER" id="PTHR30086:SF20">
    <property type="entry name" value="ARGININE EXPORTER PROTEIN ARGO-RELATED"/>
    <property type="match status" value="1"/>
</dbReference>
<dbReference type="GO" id="GO:0015171">
    <property type="term" value="F:amino acid transmembrane transporter activity"/>
    <property type="evidence" value="ECO:0007669"/>
    <property type="project" value="TreeGrafter"/>
</dbReference>
<gene>
    <name evidence="7" type="ORF">BWK72_20615</name>
</gene>
<evidence type="ECO:0000313" key="8">
    <source>
        <dbReference type="Proteomes" id="UP000192505"/>
    </source>
</evidence>